<reference evidence="1" key="1">
    <citation type="journal article" date="2013" name="Nature">
        <title>Draft genome of the wheat A-genome progenitor Triticum urartu.</title>
        <authorList>
            <person name="Ling H.Q."/>
            <person name="Zhao S."/>
            <person name="Liu D."/>
            <person name="Wang J."/>
            <person name="Sun H."/>
            <person name="Zhang C."/>
            <person name="Fan H."/>
            <person name="Li D."/>
            <person name="Dong L."/>
            <person name="Tao Y."/>
            <person name="Gao C."/>
            <person name="Wu H."/>
            <person name="Li Y."/>
            <person name="Cui Y."/>
            <person name="Guo X."/>
            <person name="Zheng S."/>
            <person name="Wang B."/>
            <person name="Yu K."/>
            <person name="Liang Q."/>
            <person name="Yang W."/>
            <person name="Lou X."/>
            <person name="Chen J."/>
            <person name="Feng M."/>
            <person name="Jian J."/>
            <person name="Zhang X."/>
            <person name="Luo G."/>
            <person name="Jiang Y."/>
            <person name="Liu J."/>
            <person name="Wang Z."/>
            <person name="Sha Y."/>
            <person name="Zhang B."/>
            <person name="Wu H."/>
            <person name="Tang D."/>
            <person name="Shen Q."/>
            <person name="Xue P."/>
            <person name="Zou S."/>
            <person name="Wang X."/>
            <person name="Liu X."/>
            <person name="Wang F."/>
            <person name="Yang Y."/>
            <person name="An X."/>
            <person name="Dong Z."/>
            <person name="Zhang K."/>
            <person name="Zhang X."/>
            <person name="Luo M.C."/>
            <person name="Dvorak J."/>
            <person name="Tong Y."/>
            <person name="Wang J."/>
            <person name="Yang H."/>
            <person name="Li Z."/>
            <person name="Wang D."/>
            <person name="Zhang A."/>
            <person name="Wang J."/>
        </authorList>
    </citation>
    <scope>NUCLEOTIDE SEQUENCE</scope>
</reference>
<sequence>MAAEGVVSGAKAKGVRSPEEGRTGGGGGAVVLLRSPEEEELPVSMSLFLSHILLAMANFSSSLAAPTLIRTAEKLHRGNFLVRMQAVATQFFAYLDPELYAPASKLADKDDKPTDVPNPMHEIWQAHDSSSYNCIDCLL</sequence>
<dbReference type="AlphaFoldDB" id="M7ZG41"/>
<organism evidence="1">
    <name type="scientific">Triticum urartu</name>
    <name type="common">Red wild einkorn</name>
    <name type="synonym">Crithodium urartu</name>
    <dbReference type="NCBI Taxonomy" id="4572"/>
    <lineage>
        <taxon>Eukaryota</taxon>
        <taxon>Viridiplantae</taxon>
        <taxon>Streptophyta</taxon>
        <taxon>Embryophyta</taxon>
        <taxon>Tracheophyta</taxon>
        <taxon>Spermatophyta</taxon>
        <taxon>Magnoliopsida</taxon>
        <taxon>Liliopsida</taxon>
        <taxon>Poales</taxon>
        <taxon>Poaceae</taxon>
        <taxon>BOP clade</taxon>
        <taxon>Pooideae</taxon>
        <taxon>Triticodae</taxon>
        <taxon>Triticeae</taxon>
        <taxon>Triticinae</taxon>
        <taxon>Triticum</taxon>
    </lineage>
</organism>
<accession>M7ZG41</accession>
<gene>
    <name evidence="1" type="ORF">TRIUR3_30731</name>
</gene>
<evidence type="ECO:0000313" key="1">
    <source>
        <dbReference type="EMBL" id="EMS47054.1"/>
    </source>
</evidence>
<protein>
    <submittedName>
        <fullName evidence="1">Uncharacterized protein</fullName>
    </submittedName>
</protein>
<proteinExistence type="predicted"/>
<name>M7ZG41_TRIUA</name>
<dbReference type="EMBL" id="KD266400">
    <property type="protein sequence ID" value="EMS47054.1"/>
    <property type="molecule type" value="Genomic_DNA"/>
</dbReference>